<protein>
    <recommendedName>
        <fullName evidence="6">Aminotransferase</fullName>
        <ecNumber evidence="6">2.6.1.-</ecNumber>
    </recommendedName>
</protein>
<comment type="similarity">
    <text evidence="2 6">Belongs to the class-I pyridoxal-phosphate-dependent aminotransferase family.</text>
</comment>
<evidence type="ECO:0000256" key="3">
    <source>
        <dbReference type="ARBA" id="ARBA00022576"/>
    </source>
</evidence>
<evidence type="ECO:0000256" key="6">
    <source>
        <dbReference type="RuleBase" id="RU000481"/>
    </source>
</evidence>
<evidence type="ECO:0000313" key="9">
    <source>
        <dbReference type="EMBL" id="MCG7323395.1"/>
    </source>
</evidence>
<dbReference type="RefSeq" id="WP_239266129.1">
    <property type="nucleotide sequence ID" value="NZ_JAKRCV010000073.1"/>
</dbReference>
<comment type="cofactor">
    <cofactor evidence="1 6">
        <name>pyridoxal 5'-phosphate</name>
        <dbReference type="ChEBI" id="CHEBI:597326"/>
    </cofactor>
</comment>
<evidence type="ECO:0000259" key="8">
    <source>
        <dbReference type="Pfam" id="PF00155"/>
    </source>
</evidence>
<dbReference type="InterPro" id="IPR015421">
    <property type="entry name" value="PyrdxlP-dep_Trfase_major"/>
</dbReference>
<keyword evidence="4 6" id="KW-0808">Transferase</keyword>
<dbReference type="EMBL" id="JAKRCV010000073">
    <property type="protein sequence ID" value="MCG7323395.1"/>
    <property type="molecule type" value="Genomic_DNA"/>
</dbReference>
<dbReference type="PANTHER" id="PTHR46383">
    <property type="entry name" value="ASPARTATE AMINOTRANSFERASE"/>
    <property type="match status" value="1"/>
</dbReference>
<dbReference type="InterPro" id="IPR015424">
    <property type="entry name" value="PyrdxlP-dep_Trfase"/>
</dbReference>
<dbReference type="InterPro" id="IPR015422">
    <property type="entry name" value="PyrdxlP-dep_Trfase_small"/>
</dbReference>
<evidence type="ECO:0000313" key="10">
    <source>
        <dbReference type="Proteomes" id="UP001521931"/>
    </source>
</evidence>
<dbReference type="Pfam" id="PF00155">
    <property type="entry name" value="Aminotran_1_2"/>
    <property type="match status" value="1"/>
</dbReference>
<accession>A0ABS9Q6D5</accession>
<keyword evidence="5" id="KW-0663">Pyridoxal phosphate</keyword>
<proteinExistence type="inferred from homology"/>
<dbReference type="SUPFAM" id="SSF53383">
    <property type="entry name" value="PLP-dependent transferases"/>
    <property type="match status" value="1"/>
</dbReference>
<evidence type="ECO:0000256" key="2">
    <source>
        <dbReference type="ARBA" id="ARBA00007441"/>
    </source>
</evidence>
<dbReference type="InterPro" id="IPR050596">
    <property type="entry name" value="AspAT/PAT-like"/>
</dbReference>
<dbReference type="GO" id="GO:0008483">
    <property type="term" value="F:transaminase activity"/>
    <property type="evidence" value="ECO:0007669"/>
    <property type="project" value="UniProtKB-KW"/>
</dbReference>
<evidence type="ECO:0000256" key="7">
    <source>
        <dbReference type="SAM" id="MobiDB-lite"/>
    </source>
</evidence>
<reference evidence="9 10" key="1">
    <citation type="submission" date="2022-02" db="EMBL/GenBank/DDBJ databases">
        <title>Uncovering new skin microbiome diversity through culturing and metagenomics.</title>
        <authorList>
            <person name="Conlan S."/>
            <person name="Deming C."/>
            <person name="Nisc Comparative Sequencing Program N."/>
            <person name="Segre J.A."/>
        </authorList>
    </citation>
    <scope>NUCLEOTIDE SEQUENCE [LARGE SCALE GENOMIC DNA]</scope>
    <source>
        <strain evidence="9 10">ACRQZ</strain>
    </source>
</reference>
<sequence>MTPAPSQTPAPRGGGGRHTADGSADPDRLVSSRYRGAPSTPMSSAVDLASRHPDSISFALGDPDLTTDAGVIDAAAADAKAGHTHYTDTYGDPELRRAILDFYAEEYSHERPLSDLLVTTSACHGMWLALESVLNDGDEVIIHEPYFTPYPHQIRLARGVPVALATYEHEEWQVSPERLEALITDRTRALVLNSPTNPTGACFSRETLDAIAEIACRHDLLVIADDIYPLYSYDEPHLPIVTLPGMAERTIVLGSFSKDYVMTGWRIGYAIAPPAIVRTMKDVNENAVFTAPAISQRAALHALRRRHEIQPPIKDLYAERMRYAWERVCATPRMSALRPKGSIYLWVNVTETGLPSAEVASRIFDEAHVLTIPGTAFGDSCEGYLRLAMTVSVERCAEAFDRIARMPLFS</sequence>
<name>A0ABS9Q6D5_9MICO</name>
<evidence type="ECO:0000256" key="4">
    <source>
        <dbReference type="ARBA" id="ARBA00022679"/>
    </source>
</evidence>
<organism evidence="9 10">
    <name type="scientific">Arsenicicoccus bolidensis</name>
    <dbReference type="NCBI Taxonomy" id="229480"/>
    <lineage>
        <taxon>Bacteria</taxon>
        <taxon>Bacillati</taxon>
        <taxon>Actinomycetota</taxon>
        <taxon>Actinomycetes</taxon>
        <taxon>Micrococcales</taxon>
        <taxon>Intrasporangiaceae</taxon>
        <taxon>Arsenicicoccus</taxon>
    </lineage>
</organism>
<feature type="domain" description="Aminotransferase class I/classII large" evidence="8">
    <location>
        <begin position="55"/>
        <end position="403"/>
    </location>
</feature>
<dbReference type="InterPro" id="IPR004838">
    <property type="entry name" value="NHTrfase_class1_PyrdxlP-BS"/>
</dbReference>
<dbReference type="CDD" id="cd00609">
    <property type="entry name" value="AAT_like"/>
    <property type="match status" value="1"/>
</dbReference>
<dbReference type="Gene3D" id="3.40.640.10">
    <property type="entry name" value="Type I PLP-dependent aspartate aminotransferase-like (Major domain)"/>
    <property type="match status" value="1"/>
</dbReference>
<feature type="region of interest" description="Disordered" evidence="7">
    <location>
        <begin position="1"/>
        <end position="48"/>
    </location>
</feature>
<keyword evidence="3 6" id="KW-0032">Aminotransferase</keyword>
<keyword evidence="10" id="KW-1185">Reference proteome</keyword>
<gene>
    <name evidence="9" type="ORF">MHL29_16065</name>
</gene>
<dbReference type="Gene3D" id="3.90.1150.10">
    <property type="entry name" value="Aspartate Aminotransferase, domain 1"/>
    <property type="match status" value="1"/>
</dbReference>
<comment type="caution">
    <text evidence="9">The sequence shown here is derived from an EMBL/GenBank/DDBJ whole genome shotgun (WGS) entry which is preliminary data.</text>
</comment>
<dbReference type="PROSITE" id="PS00105">
    <property type="entry name" value="AA_TRANSFER_CLASS_1"/>
    <property type="match status" value="1"/>
</dbReference>
<evidence type="ECO:0000256" key="5">
    <source>
        <dbReference type="ARBA" id="ARBA00022898"/>
    </source>
</evidence>
<dbReference type="Proteomes" id="UP001521931">
    <property type="component" value="Unassembled WGS sequence"/>
</dbReference>
<evidence type="ECO:0000256" key="1">
    <source>
        <dbReference type="ARBA" id="ARBA00001933"/>
    </source>
</evidence>
<dbReference type="InterPro" id="IPR004839">
    <property type="entry name" value="Aminotransferase_I/II_large"/>
</dbReference>
<dbReference type="EC" id="2.6.1.-" evidence="6"/>
<dbReference type="PANTHER" id="PTHR46383:SF2">
    <property type="entry name" value="AMINOTRANSFERASE"/>
    <property type="match status" value="1"/>
</dbReference>